<gene>
    <name evidence="1" type="ORF">I7I52_03423</name>
</gene>
<protein>
    <submittedName>
        <fullName evidence="1">Uncharacterized protein</fullName>
    </submittedName>
</protein>
<dbReference type="VEuPathDB" id="FungiDB:I7I52_03423"/>
<sequence>MVFYRQTTSHQKYLFIVIIAAFSSSCSQRLRDMCTFPHPVIYSRLGPAMSADNFTLISVFPCFDRFPSWQFETQIESPFSFHEQHFPFRASTRGVGEIFSQAPGIPPCLRVPL</sequence>
<organism evidence="1 2">
    <name type="scientific">Ajellomyces capsulatus</name>
    <name type="common">Darling's disease fungus</name>
    <name type="synonym">Histoplasma capsulatum</name>
    <dbReference type="NCBI Taxonomy" id="5037"/>
    <lineage>
        <taxon>Eukaryota</taxon>
        <taxon>Fungi</taxon>
        <taxon>Dikarya</taxon>
        <taxon>Ascomycota</taxon>
        <taxon>Pezizomycotina</taxon>
        <taxon>Eurotiomycetes</taxon>
        <taxon>Eurotiomycetidae</taxon>
        <taxon>Onygenales</taxon>
        <taxon>Ajellomycetaceae</taxon>
        <taxon>Histoplasma</taxon>
    </lineage>
</organism>
<dbReference type="PROSITE" id="PS51257">
    <property type="entry name" value="PROKAR_LIPOPROTEIN"/>
    <property type="match status" value="1"/>
</dbReference>
<reference evidence="1 2" key="1">
    <citation type="submission" date="2021-01" db="EMBL/GenBank/DDBJ databases">
        <title>Chromosome-level genome assembly of a human fungal pathogen reveals clustering of transcriptionally co-regulated genes.</title>
        <authorList>
            <person name="Voorhies M."/>
            <person name="Cohen S."/>
            <person name="Shea T.P."/>
            <person name="Petrus S."/>
            <person name="Munoz J.F."/>
            <person name="Poplawski S."/>
            <person name="Goldman W.E."/>
            <person name="Michael T."/>
            <person name="Cuomo C.A."/>
            <person name="Sil A."/>
            <person name="Beyhan S."/>
        </authorList>
    </citation>
    <scope>NUCLEOTIDE SEQUENCE [LARGE SCALE GENOMIC DNA]</scope>
    <source>
        <strain evidence="1 2">G184AR</strain>
    </source>
</reference>
<proteinExistence type="predicted"/>
<dbReference type="EMBL" id="JAEVHI010000001">
    <property type="protein sequence ID" value="KAG5304923.1"/>
    <property type="molecule type" value="Genomic_DNA"/>
</dbReference>
<dbReference type="AlphaFoldDB" id="A0A8H8D9U1"/>
<evidence type="ECO:0000313" key="1">
    <source>
        <dbReference type="EMBL" id="KAG5304923.1"/>
    </source>
</evidence>
<evidence type="ECO:0000313" key="2">
    <source>
        <dbReference type="Proteomes" id="UP000670092"/>
    </source>
</evidence>
<dbReference type="Proteomes" id="UP000670092">
    <property type="component" value="Unassembled WGS sequence"/>
</dbReference>
<name>A0A8H8D9U1_AJECA</name>
<comment type="caution">
    <text evidence="1">The sequence shown here is derived from an EMBL/GenBank/DDBJ whole genome shotgun (WGS) entry which is preliminary data.</text>
</comment>
<accession>A0A8H8D9U1</accession>
<dbReference type="OrthoDB" id="10252281at2759"/>